<reference evidence="3" key="1">
    <citation type="journal article" date="2019" name="Int. J. Syst. Evol. Microbiol.">
        <title>The Global Catalogue of Microorganisms (GCM) 10K type strain sequencing project: providing services to taxonomists for standard genome sequencing and annotation.</title>
        <authorList>
            <consortium name="The Broad Institute Genomics Platform"/>
            <consortium name="The Broad Institute Genome Sequencing Center for Infectious Disease"/>
            <person name="Wu L."/>
            <person name="Ma J."/>
        </authorList>
    </citation>
    <scope>NUCLEOTIDE SEQUENCE [LARGE SCALE GENOMIC DNA]</scope>
    <source>
        <strain evidence="3">CGMCC 4.7371</strain>
    </source>
</reference>
<evidence type="ECO:0000313" key="2">
    <source>
        <dbReference type="EMBL" id="GGO89491.1"/>
    </source>
</evidence>
<keyword evidence="1" id="KW-1133">Transmembrane helix</keyword>
<dbReference type="EMBL" id="BMNI01000004">
    <property type="protein sequence ID" value="GGO89491.1"/>
    <property type="molecule type" value="Genomic_DNA"/>
</dbReference>
<accession>A0ABQ2NAJ6</accession>
<gene>
    <name evidence="2" type="ORF">GCM10011584_18990</name>
</gene>
<sequence>MTRNSWFARTARGRGWTPITWQGWALAVALVLVPLTFAGLLGAGPGVLGAAAYGATTAFAVCALLLVGFVKGPAPQWRLAGQDD</sequence>
<protein>
    <submittedName>
        <fullName evidence="2">Uncharacterized protein</fullName>
    </submittedName>
</protein>
<feature type="transmembrane region" description="Helical" evidence="1">
    <location>
        <begin position="21"/>
        <end position="44"/>
    </location>
</feature>
<organism evidence="2 3">
    <name type="scientific">Nocardioides phosphati</name>
    <dbReference type="NCBI Taxonomy" id="1867775"/>
    <lineage>
        <taxon>Bacteria</taxon>
        <taxon>Bacillati</taxon>
        <taxon>Actinomycetota</taxon>
        <taxon>Actinomycetes</taxon>
        <taxon>Propionibacteriales</taxon>
        <taxon>Nocardioidaceae</taxon>
        <taxon>Nocardioides</taxon>
    </lineage>
</organism>
<keyword evidence="1" id="KW-0812">Transmembrane</keyword>
<proteinExistence type="predicted"/>
<evidence type="ECO:0000313" key="3">
    <source>
        <dbReference type="Proteomes" id="UP000655410"/>
    </source>
</evidence>
<feature type="transmembrane region" description="Helical" evidence="1">
    <location>
        <begin position="50"/>
        <end position="70"/>
    </location>
</feature>
<keyword evidence="3" id="KW-1185">Reference proteome</keyword>
<dbReference type="RefSeq" id="WP_188783785.1">
    <property type="nucleotide sequence ID" value="NZ_BMNI01000004.1"/>
</dbReference>
<evidence type="ECO:0000256" key="1">
    <source>
        <dbReference type="SAM" id="Phobius"/>
    </source>
</evidence>
<comment type="caution">
    <text evidence="2">The sequence shown here is derived from an EMBL/GenBank/DDBJ whole genome shotgun (WGS) entry which is preliminary data.</text>
</comment>
<keyword evidence="1" id="KW-0472">Membrane</keyword>
<dbReference type="Proteomes" id="UP000655410">
    <property type="component" value="Unassembled WGS sequence"/>
</dbReference>
<name>A0ABQ2NAJ6_9ACTN</name>